<feature type="transmembrane region" description="Helical" evidence="2">
    <location>
        <begin position="6"/>
        <end position="25"/>
    </location>
</feature>
<gene>
    <name evidence="4" type="ORF">DA73_0234035</name>
    <name evidence="3" type="ORF">DA73_0400004865</name>
</gene>
<name>A0A0C1RAN0_9CYAN</name>
<comment type="caution">
    <text evidence="4">The sequence shown here is derived from an EMBL/GenBank/DDBJ whole genome shotgun (WGS) entry which is preliminary data.</text>
</comment>
<organism evidence="4">
    <name type="scientific">Tolypothrix bouteillei VB521301</name>
    <dbReference type="NCBI Taxonomy" id="1479485"/>
    <lineage>
        <taxon>Bacteria</taxon>
        <taxon>Bacillati</taxon>
        <taxon>Cyanobacteriota</taxon>
        <taxon>Cyanophyceae</taxon>
        <taxon>Nostocales</taxon>
        <taxon>Tolypothrichaceae</taxon>
        <taxon>Tolypothrix</taxon>
    </lineage>
</organism>
<sequence length="503" mass="56930">MTTGYILILAILILGGAIATVGDRIGTRVGKARLSLFNLRPKNTAVLVTILTGTLVSASTLAILFAADEGLRKGVFELEDIQKDLRRKRESLESTTQQLDVTRKELEQARKEQQEKEERLQKTNESLKEANAKQQATQNQLNRTTEQLSRTLSQQAQIQAQLQNTETQLDQVVARYKQTVAELQNVDVEKKKLLVEVEKLKIGRQKLFAEAKRAIAQAQEAIDKRDRELANRQEGIEQRDKRINNLDRLIQERNQTIAEREKVIAQRESRLKDLEMQQNELEQEVARLEKFYQSYRELRLGKLALVRGQVLAAGVVRIEQPTAARQAIVQLLQEANRTAILKLTEPGANTENSQMLFVTKEQIEQLSQQIKDGREYVVRVFSAGNYVRGENGIQFFADATLNQKVFTGGEVLAATTADPQKMTAYQLRQRLELLISASQFRARNAGILDSIQIDSTFYRFITQLRQYNLPLDIKAVAAEDTFTAGPLKVKLIAIQNGQVVFST</sequence>
<accession>A0A0C1RAN0</accession>
<evidence type="ECO:0000313" key="4">
    <source>
        <dbReference type="EMBL" id="KIE09370.1"/>
    </source>
</evidence>
<dbReference type="Proteomes" id="UP000029738">
    <property type="component" value="Unassembled WGS sequence"/>
</dbReference>
<feature type="coiled-coil region" evidence="1">
    <location>
        <begin position="75"/>
        <end position="298"/>
    </location>
</feature>
<keyword evidence="5" id="KW-1185">Reference proteome</keyword>
<evidence type="ECO:0000313" key="5">
    <source>
        <dbReference type="Proteomes" id="UP000029738"/>
    </source>
</evidence>
<dbReference type="EMBL" id="JHEG04000001">
    <property type="protein sequence ID" value="KAF3884858.1"/>
    <property type="molecule type" value="Genomic_DNA"/>
</dbReference>
<feature type="transmembrane region" description="Helical" evidence="2">
    <location>
        <begin position="45"/>
        <end position="67"/>
    </location>
</feature>
<evidence type="ECO:0000256" key="2">
    <source>
        <dbReference type="SAM" id="Phobius"/>
    </source>
</evidence>
<keyword evidence="2" id="KW-0472">Membrane</keyword>
<proteinExistence type="predicted"/>
<dbReference type="EMBL" id="JHEG02000058">
    <property type="protein sequence ID" value="KIE09370.1"/>
    <property type="molecule type" value="Genomic_DNA"/>
</dbReference>
<reference evidence="4" key="1">
    <citation type="journal article" date="2015" name="Genome Announc.">
        <title>Draft Genome Sequence of Tolypothrix boutellei Strain VB521301.</title>
        <authorList>
            <person name="Chandrababunaidu M.M."/>
            <person name="Singh D."/>
            <person name="Sen D."/>
            <person name="Bhan S."/>
            <person name="Das S."/>
            <person name="Gupta A."/>
            <person name="Adhikary S.P."/>
            <person name="Tripathy S."/>
        </authorList>
    </citation>
    <scope>NUCLEOTIDE SEQUENCE</scope>
    <source>
        <strain evidence="4">VB521301</strain>
    </source>
</reference>
<evidence type="ECO:0000256" key="1">
    <source>
        <dbReference type="SAM" id="Coils"/>
    </source>
</evidence>
<dbReference type="RefSeq" id="WP_038081395.1">
    <property type="nucleotide sequence ID" value="NZ_JHEG04000001.1"/>
</dbReference>
<dbReference type="OrthoDB" id="9812848at2"/>
<reference evidence="3" key="2">
    <citation type="submission" date="2019-11" db="EMBL/GenBank/DDBJ databases">
        <title>Improved Assembly of Tolypothrix boutellei genome.</title>
        <authorList>
            <person name="Sarangi A.N."/>
            <person name="Mukherjee M."/>
            <person name="Ghosh S."/>
            <person name="Singh D."/>
            <person name="Das A."/>
            <person name="Kant S."/>
            <person name="Prusty A."/>
            <person name="Tripathy S."/>
        </authorList>
    </citation>
    <scope>NUCLEOTIDE SEQUENCE</scope>
    <source>
        <strain evidence="3">VB521301</strain>
    </source>
</reference>
<protein>
    <submittedName>
        <fullName evidence="3">DUF3084 domain-containing protein</fullName>
    </submittedName>
</protein>
<dbReference type="STRING" id="1479485.DA73_0234035"/>
<keyword evidence="2" id="KW-0812">Transmembrane</keyword>
<keyword evidence="2" id="KW-1133">Transmembrane helix</keyword>
<dbReference type="Pfam" id="PF11283">
    <property type="entry name" value="DUF3084"/>
    <property type="match status" value="1"/>
</dbReference>
<dbReference type="AlphaFoldDB" id="A0A0C1RAN0"/>
<dbReference type="InterPro" id="IPR021435">
    <property type="entry name" value="DUF3084"/>
</dbReference>
<evidence type="ECO:0000313" key="3">
    <source>
        <dbReference type="EMBL" id="KAF3884858.1"/>
    </source>
</evidence>
<keyword evidence="1" id="KW-0175">Coiled coil</keyword>